<evidence type="ECO:0000259" key="9">
    <source>
        <dbReference type="Pfam" id="PF00266"/>
    </source>
</evidence>
<sequence>SKCILRADFLHCDPVEIIFNSGATEGNNTVVNSVRYYQFATGKKPHIISTLLEHPSVSDPIKELEKYNLAEVTWIKPNRAGVVNAQKIIDAIKKNTALISVVYANHETGAIQPIRGIGKLLEKSKSQFLNPKQIQNTKYKILNTNYPIFHSDITQAIGWENCEPRYLHCDAVTFSGHKIHSFKGVGVLYLKTNTPIHPLIFGGNQEFGQRPGTINHIAAFTLAKAIANLKKWQKISQKVAKIKKYLEINIKKIYPNAIILSEKTERTSHISGVVFPKIDNQKLLINLDQQGIAVSIGSACLSGSFQPSKTMLAMGYSEDLASSVIRISLSKDTTKAQIDYFIQTLKQVLSFRT</sequence>
<dbReference type="PIRSF" id="PIRSF005572">
    <property type="entry name" value="NifS"/>
    <property type="match status" value="1"/>
</dbReference>
<evidence type="ECO:0000256" key="1">
    <source>
        <dbReference type="ARBA" id="ARBA00001933"/>
    </source>
</evidence>
<evidence type="ECO:0000256" key="4">
    <source>
        <dbReference type="ARBA" id="ARBA00022723"/>
    </source>
</evidence>
<evidence type="ECO:0000313" key="10">
    <source>
        <dbReference type="EMBL" id="TSC91698.1"/>
    </source>
</evidence>
<dbReference type="EMBL" id="VMGI01000100">
    <property type="protein sequence ID" value="TSC91698.1"/>
    <property type="molecule type" value="Genomic_DNA"/>
</dbReference>
<dbReference type="PANTHER" id="PTHR11601:SF34">
    <property type="entry name" value="CYSTEINE DESULFURASE"/>
    <property type="match status" value="1"/>
</dbReference>
<comment type="similarity">
    <text evidence="2">Belongs to the class-V pyridoxal-phosphate-dependent aminotransferase family. NifS/IscS subfamily.</text>
</comment>
<evidence type="ECO:0000256" key="5">
    <source>
        <dbReference type="ARBA" id="ARBA00022898"/>
    </source>
</evidence>
<evidence type="ECO:0000256" key="3">
    <source>
        <dbReference type="ARBA" id="ARBA00022679"/>
    </source>
</evidence>
<dbReference type="PANTHER" id="PTHR11601">
    <property type="entry name" value="CYSTEINE DESULFURYLASE FAMILY MEMBER"/>
    <property type="match status" value="1"/>
</dbReference>
<dbReference type="SUPFAM" id="SSF53383">
    <property type="entry name" value="PLP-dependent transferases"/>
    <property type="match status" value="1"/>
</dbReference>
<dbReference type="Pfam" id="PF00266">
    <property type="entry name" value="Aminotran_5"/>
    <property type="match status" value="2"/>
</dbReference>
<evidence type="ECO:0000256" key="8">
    <source>
        <dbReference type="ARBA" id="ARBA00050776"/>
    </source>
</evidence>
<gene>
    <name evidence="10" type="ORF">CEN91_602</name>
</gene>
<comment type="caution">
    <text evidence="10">The sequence shown here is derived from an EMBL/GenBank/DDBJ whole genome shotgun (WGS) entry which is preliminary data.</text>
</comment>
<comment type="catalytic activity">
    <reaction evidence="8">
        <text>(sulfur carrier)-H + L-cysteine = (sulfur carrier)-SH + L-alanine</text>
        <dbReference type="Rhea" id="RHEA:43892"/>
        <dbReference type="Rhea" id="RHEA-COMP:14737"/>
        <dbReference type="Rhea" id="RHEA-COMP:14739"/>
        <dbReference type="ChEBI" id="CHEBI:29917"/>
        <dbReference type="ChEBI" id="CHEBI:35235"/>
        <dbReference type="ChEBI" id="CHEBI:57972"/>
        <dbReference type="ChEBI" id="CHEBI:64428"/>
        <dbReference type="EC" id="2.8.1.7"/>
    </reaction>
</comment>
<evidence type="ECO:0000256" key="6">
    <source>
        <dbReference type="ARBA" id="ARBA00023004"/>
    </source>
</evidence>
<keyword evidence="6" id="KW-0408">Iron</keyword>
<dbReference type="InterPro" id="IPR015422">
    <property type="entry name" value="PyrdxlP-dep_Trfase_small"/>
</dbReference>
<keyword evidence="7" id="KW-0411">Iron-sulfur</keyword>
<dbReference type="InterPro" id="IPR016454">
    <property type="entry name" value="Cysteine_dSase"/>
</dbReference>
<dbReference type="InterPro" id="IPR000192">
    <property type="entry name" value="Aminotrans_V_dom"/>
</dbReference>
<dbReference type="Gene3D" id="3.40.640.10">
    <property type="entry name" value="Type I PLP-dependent aspartate aminotransferase-like (Major domain)"/>
    <property type="match status" value="1"/>
</dbReference>
<keyword evidence="4" id="KW-0479">Metal-binding</keyword>
<dbReference type="InterPro" id="IPR015424">
    <property type="entry name" value="PyrdxlP-dep_Trfase"/>
</dbReference>
<comment type="cofactor">
    <cofactor evidence="1">
        <name>pyridoxal 5'-phosphate</name>
        <dbReference type="ChEBI" id="CHEBI:597326"/>
    </cofactor>
</comment>
<keyword evidence="3" id="KW-0808">Transferase</keyword>
<proteinExistence type="inferred from homology"/>
<dbReference type="Proteomes" id="UP000315589">
    <property type="component" value="Unassembled WGS sequence"/>
</dbReference>
<feature type="non-terminal residue" evidence="10">
    <location>
        <position position="1"/>
    </location>
</feature>
<evidence type="ECO:0000256" key="7">
    <source>
        <dbReference type="ARBA" id="ARBA00023014"/>
    </source>
</evidence>
<dbReference type="GO" id="GO:0051536">
    <property type="term" value="F:iron-sulfur cluster binding"/>
    <property type="evidence" value="ECO:0007669"/>
    <property type="project" value="UniProtKB-KW"/>
</dbReference>
<dbReference type="Gene3D" id="3.90.1150.10">
    <property type="entry name" value="Aspartate Aminotransferase, domain 1"/>
    <property type="match status" value="1"/>
</dbReference>
<dbReference type="InterPro" id="IPR015421">
    <property type="entry name" value="PyrdxlP-dep_Trfase_major"/>
</dbReference>
<accession>A0A554LFR9</accession>
<organism evidence="10 11">
    <name type="scientific">Candidatus Berkelbacteria bacterium Licking1014_85</name>
    <dbReference type="NCBI Taxonomy" id="2017148"/>
    <lineage>
        <taxon>Bacteria</taxon>
        <taxon>Candidatus Berkelbacteria</taxon>
    </lineage>
</organism>
<dbReference type="AlphaFoldDB" id="A0A554LFR9"/>
<feature type="domain" description="Aminotransferase class V" evidence="9">
    <location>
        <begin position="147"/>
        <end position="341"/>
    </location>
</feature>
<dbReference type="GO" id="GO:0046872">
    <property type="term" value="F:metal ion binding"/>
    <property type="evidence" value="ECO:0007669"/>
    <property type="project" value="UniProtKB-KW"/>
</dbReference>
<dbReference type="GO" id="GO:0031071">
    <property type="term" value="F:cysteine desulfurase activity"/>
    <property type="evidence" value="ECO:0007669"/>
    <property type="project" value="UniProtKB-EC"/>
</dbReference>
<dbReference type="Gene3D" id="1.10.260.50">
    <property type="match status" value="1"/>
</dbReference>
<evidence type="ECO:0000313" key="11">
    <source>
        <dbReference type="Proteomes" id="UP000315589"/>
    </source>
</evidence>
<evidence type="ECO:0000256" key="2">
    <source>
        <dbReference type="ARBA" id="ARBA00006490"/>
    </source>
</evidence>
<protein>
    <submittedName>
        <fullName evidence="10">Cysteine desulfurase</fullName>
    </submittedName>
</protein>
<reference evidence="10 11" key="1">
    <citation type="submission" date="2017-07" db="EMBL/GenBank/DDBJ databases">
        <title>Mechanisms for carbon and nitrogen cycling indicate functional differentiation within the Candidate Phyla Radiation.</title>
        <authorList>
            <person name="Danczak R.E."/>
            <person name="Johnston M.D."/>
            <person name="Kenah C."/>
            <person name="Slattery M."/>
            <person name="Wrighton K.C."/>
            <person name="Wilkins M.J."/>
        </authorList>
    </citation>
    <scope>NUCLEOTIDE SEQUENCE [LARGE SCALE GENOMIC DNA]</scope>
    <source>
        <strain evidence="10">Licking1014_85</strain>
    </source>
</reference>
<keyword evidence="5" id="KW-0663">Pyridoxal phosphate</keyword>
<feature type="domain" description="Aminotransferase class V" evidence="9">
    <location>
        <begin position="7"/>
        <end position="125"/>
    </location>
</feature>
<name>A0A554LFR9_9BACT</name>